<keyword evidence="1" id="KW-1133">Transmembrane helix</keyword>
<dbReference type="SUPFAM" id="SSF48464">
    <property type="entry name" value="ENTH/VHS domain"/>
    <property type="match status" value="1"/>
</dbReference>
<feature type="transmembrane region" description="Helical" evidence="1">
    <location>
        <begin position="80"/>
        <end position="101"/>
    </location>
</feature>
<accession>A0A024VNJ1</accession>
<name>A0A024VNJ1_PLAFA</name>
<dbReference type="Proteomes" id="UP000030656">
    <property type="component" value="Unassembled WGS sequence"/>
</dbReference>
<reference evidence="3 4" key="2">
    <citation type="submission" date="2013-02" db="EMBL/GenBank/DDBJ databases">
        <title>The Genome Sequence of Plasmodium falciparum FCH/4.</title>
        <authorList>
            <consortium name="The Broad Institute Genome Sequencing Platform"/>
            <consortium name="The Broad Institute Genome Sequencing Center for Infectious Disease"/>
            <person name="Neafsey D."/>
            <person name="Cheeseman I."/>
            <person name="Volkman S."/>
            <person name="Adams J."/>
            <person name="Walker B."/>
            <person name="Young S.K."/>
            <person name="Zeng Q."/>
            <person name="Gargeya S."/>
            <person name="Fitzgerald M."/>
            <person name="Haas B."/>
            <person name="Abouelleil A."/>
            <person name="Alvarado L."/>
            <person name="Arachchi H.M."/>
            <person name="Berlin A.M."/>
            <person name="Chapman S.B."/>
            <person name="Dewar J."/>
            <person name="Goldberg J."/>
            <person name="Griggs A."/>
            <person name="Gujja S."/>
            <person name="Hansen M."/>
            <person name="Howarth C."/>
            <person name="Imamovic A."/>
            <person name="Larimer J."/>
            <person name="McCowan C."/>
            <person name="Murphy C."/>
            <person name="Neiman D."/>
            <person name="Pearson M."/>
            <person name="Priest M."/>
            <person name="Roberts A."/>
            <person name="Saif S."/>
            <person name="Shea T."/>
            <person name="Sisk P."/>
            <person name="Sykes S."/>
            <person name="Wortman J."/>
            <person name="Nusbaum C."/>
            <person name="Birren B."/>
        </authorList>
    </citation>
    <scope>NUCLEOTIDE SEQUENCE [LARGE SCALE GENOMIC DNA]</scope>
    <source>
        <strain evidence="3 4">FCH/4</strain>
    </source>
</reference>
<dbReference type="Pfam" id="PF01417">
    <property type="entry name" value="ENTH"/>
    <property type="match status" value="1"/>
</dbReference>
<reference evidence="3 4" key="1">
    <citation type="submission" date="2013-02" db="EMBL/GenBank/DDBJ databases">
        <title>The Genome Annotation of Plasmodium falciparum FCH/4.</title>
        <authorList>
            <consortium name="The Broad Institute Genome Sequencing Platform"/>
            <consortium name="The Broad Institute Genome Sequencing Center for Infectious Disease"/>
            <person name="Neafsey D."/>
            <person name="Hoffman S."/>
            <person name="Volkman S."/>
            <person name="Rosenthal P."/>
            <person name="Walker B."/>
            <person name="Young S.K."/>
            <person name="Zeng Q."/>
            <person name="Gargeya S."/>
            <person name="Fitzgerald M."/>
            <person name="Haas B."/>
            <person name="Abouelleil A."/>
            <person name="Allen A.W."/>
            <person name="Alvarado L."/>
            <person name="Arachchi H.M."/>
            <person name="Berlin A.M."/>
            <person name="Chapman S.B."/>
            <person name="Gainer-Dewar J."/>
            <person name="Goldberg J."/>
            <person name="Griggs A."/>
            <person name="Gujja S."/>
            <person name="Hansen M."/>
            <person name="Howarth C."/>
            <person name="Imamovic A."/>
            <person name="Ireland A."/>
            <person name="Larimer J."/>
            <person name="McCowan C."/>
            <person name="Murphy C."/>
            <person name="Pearson M."/>
            <person name="Poon T.W."/>
            <person name="Priest M."/>
            <person name="Roberts A."/>
            <person name="Saif S."/>
            <person name="Shea T."/>
            <person name="Sisk P."/>
            <person name="Sykes S."/>
            <person name="Wortman J."/>
            <person name="Nusbaum C."/>
            <person name="Birren B."/>
        </authorList>
    </citation>
    <scope>NUCLEOTIDE SEQUENCE [LARGE SCALE GENOMIC DNA]</scope>
    <source>
        <strain evidence="3 4">FCH/4</strain>
    </source>
</reference>
<evidence type="ECO:0000256" key="1">
    <source>
        <dbReference type="SAM" id="Phobius"/>
    </source>
</evidence>
<dbReference type="AlphaFoldDB" id="A0A024VNJ1"/>
<dbReference type="InterPro" id="IPR008942">
    <property type="entry name" value="ENTH_VHS"/>
</dbReference>
<proteinExistence type="predicted"/>
<organism evidence="3 4">
    <name type="scientific">Plasmodium falciparum FCH/4</name>
    <dbReference type="NCBI Taxonomy" id="1036724"/>
    <lineage>
        <taxon>Eukaryota</taxon>
        <taxon>Sar</taxon>
        <taxon>Alveolata</taxon>
        <taxon>Apicomplexa</taxon>
        <taxon>Aconoidasida</taxon>
        <taxon>Haemosporida</taxon>
        <taxon>Plasmodiidae</taxon>
        <taxon>Plasmodium</taxon>
        <taxon>Plasmodium (Laverania)</taxon>
    </lineage>
</organism>
<evidence type="ECO:0000313" key="4">
    <source>
        <dbReference type="Proteomes" id="UP000030656"/>
    </source>
</evidence>
<keyword evidence="1" id="KW-0812">Transmembrane</keyword>
<gene>
    <name evidence="3" type="ORF">PFFCH_02752</name>
</gene>
<evidence type="ECO:0000259" key="2">
    <source>
        <dbReference type="Pfam" id="PF01417"/>
    </source>
</evidence>
<protein>
    <recommendedName>
        <fullName evidence="2">ENTH domain-containing protein</fullName>
    </recommendedName>
</protein>
<evidence type="ECO:0000313" key="3">
    <source>
        <dbReference type="EMBL" id="ETW29785.1"/>
    </source>
</evidence>
<dbReference type="EMBL" id="KI927949">
    <property type="protein sequence ID" value="ETW29785.1"/>
    <property type="molecule type" value="Genomic_DNA"/>
</dbReference>
<dbReference type="InterPro" id="IPR013809">
    <property type="entry name" value="ENTH"/>
</dbReference>
<feature type="domain" description="ENTH" evidence="2">
    <location>
        <begin position="12"/>
        <end position="70"/>
    </location>
</feature>
<keyword evidence="1" id="KW-0472">Membrane</keyword>
<sequence>MILKVILYLESNQFEKNLKEALNNKNYGVSNSLLYDLSISTYDVNYYKRVMTEVFKAIQEKPTRWRRIYKYNFFFPSHYLYIYIYIIFIFIRLNKIIIYAIL</sequence>
<dbReference type="Gene3D" id="1.25.40.90">
    <property type="match status" value="1"/>
</dbReference>